<keyword evidence="1" id="KW-0805">Transcription regulation</keyword>
<evidence type="ECO:0000313" key="5">
    <source>
        <dbReference type="EMBL" id="NKI19231.1"/>
    </source>
</evidence>
<evidence type="ECO:0000313" key="6">
    <source>
        <dbReference type="Proteomes" id="UP000765845"/>
    </source>
</evidence>
<dbReference type="Pfam" id="PF12625">
    <property type="entry name" value="Arabinose_bd"/>
    <property type="match status" value="1"/>
</dbReference>
<dbReference type="EMBL" id="JAAWWK010000007">
    <property type="protein sequence ID" value="NKI19231.1"/>
    <property type="molecule type" value="Genomic_DNA"/>
</dbReference>
<dbReference type="Proteomes" id="UP000765845">
    <property type="component" value="Unassembled WGS sequence"/>
</dbReference>
<keyword evidence="6" id="KW-1185">Reference proteome</keyword>
<accession>A0ABX1GK04</accession>
<dbReference type="PRINTS" id="PR00032">
    <property type="entry name" value="HTHARAC"/>
</dbReference>
<evidence type="ECO:0000259" key="4">
    <source>
        <dbReference type="PROSITE" id="PS01124"/>
    </source>
</evidence>
<dbReference type="RefSeq" id="WP_168451755.1">
    <property type="nucleotide sequence ID" value="NZ_JAAWWK010000007.1"/>
</dbReference>
<evidence type="ECO:0000256" key="2">
    <source>
        <dbReference type="ARBA" id="ARBA00023125"/>
    </source>
</evidence>
<proteinExistence type="predicted"/>
<keyword evidence="3" id="KW-0804">Transcription</keyword>
<evidence type="ECO:0000256" key="1">
    <source>
        <dbReference type="ARBA" id="ARBA00023015"/>
    </source>
</evidence>
<dbReference type="InterPro" id="IPR032687">
    <property type="entry name" value="AraC-type_N"/>
</dbReference>
<gene>
    <name evidence="5" type="ORF">HCU74_17630</name>
</gene>
<evidence type="ECO:0000256" key="3">
    <source>
        <dbReference type="ARBA" id="ARBA00023163"/>
    </source>
</evidence>
<dbReference type="Pfam" id="PF12833">
    <property type="entry name" value="HTH_18"/>
    <property type="match status" value="1"/>
</dbReference>
<dbReference type="SMART" id="SM00342">
    <property type="entry name" value="HTH_ARAC"/>
    <property type="match status" value="1"/>
</dbReference>
<protein>
    <submittedName>
        <fullName evidence="5">AraC family transcriptional regulator</fullName>
    </submittedName>
</protein>
<dbReference type="Gene3D" id="1.10.10.60">
    <property type="entry name" value="Homeodomain-like"/>
    <property type="match status" value="1"/>
</dbReference>
<dbReference type="PROSITE" id="PS01124">
    <property type="entry name" value="HTH_ARAC_FAMILY_2"/>
    <property type="match status" value="1"/>
</dbReference>
<dbReference type="PANTHER" id="PTHR47894:SF1">
    <property type="entry name" value="HTH-TYPE TRANSCRIPTIONAL REGULATOR VQSM"/>
    <property type="match status" value="1"/>
</dbReference>
<keyword evidence="2" id="KW-0238">DNA-binding</keyword>
<feature type="domain" description="HTH araC/xylS-type" evidence="4">
    <location>
        <begin position="235"/>
        <end position="333"/>
    </location>
</feature>
<dbReference type="InterPro" id="IPR018060">
    <property type="entry name" value="HTH_AraC"/>
</dbReference>
<dbReference type="SUPFAM" id="SSF46689">
    <property type="entry name" value="Homeodomain-like"/>
    <property type="match status" value="1"/>
</dbReference>
<dbReference type="InterPro" id="IPR020449">
    <property type="entry name" value="Tscrpt_reg_AraC-type_HTH"/>
</dbReference>
<comment type="caution">
    <text evidence="5">The sequence shown here is derived from an EMBL/GenBank/DDBJ whole genome shotgun (WGS) entry which is preliminary data.</text>
</comment>
<organism evidence="5 6">
    <name type="scientific">Spongiibacter thalassae</name>
    <dbReference type="NCBI Taxonomy" id="2721624"/>
    <lineage>
        <taxon>Bacteria</taxon>
        <taxon>Pseudomonadati</taxon>
        <taxon>Pseudomonadota</taxon>
        <taxon>Gammaproteobacteria</taxon>
        <taxon>Cellvibrionales</taxon>
        <taxon>Spongiibacteraceae</taxon>
        <taxon>Spongiibacter</taxon>
    </lineage>
</organism>
<reference evidence="5 6" key="1">
    <citation type="submission" date="2020-04" db="EMBL/GenBank/DDBJ databases">
        <authorList>
            <person name="Yoon J."/>
        </authorList>
    </citation>
    <scope>NUCLEOTIDE SEQUENCE [LARGE SCALE GENOMIC DNA]</scope>
    <source>
        <strain evidence="5 6">KMU-166</strain>
    </source>
</reference>
<sequence>MRTPTVCGEYLDNLLQYIYGQGVSPSALRKVMRLTPEDHVSEQGRFPLRLFEMTLDAGSLLLDDYYLGAHAGAQASRQAWGMVNYLGMSAPDTRGAVNAVVEFSRLLVDHGDVRFVEREGETAVLTWDIPLRQMPSRHVVEFFFASWYRVNKSMLDRWCSKREIHFAHAGPADCSEIERIIEAPVHYGSDANYVEFDSHFLDRPVRFPHEAIYSSLLQAARFDLAKLQMEDRVIRDVLDCIVRQLREGVPKLEDVAAELGLAPRTLQRRLNHTNTNFKSLVDEARKERSRNLICDYELGLLDISAELGFSDQSAFQKAFKRWFGQAPGLYRSQMQSVSM</sequence>
<name>A0ABX1GK04_9GAMM</name>
<dbReference type="InterPro" id="IPR009057">
    <property type="entry name" value="Homeodomain-like_sf"/>
</dbReference>
<dbReference type="PANTHER" id="PTHR47894">
    <property type="entry name" value="HTH-TYPE TRANSCRIPTIONAL REGULATOR GADX"/>
    <property type="match status" value="1"/>
</dbReference>